<dbReference type="Proteomes" id="UP000487350">
    <property type="component" value="Unassembled WGS sequence"/>
</dbReference>
<keyword evidence="1" id="KW-0472">Membrane</keyword>
<proteinExistence type="predicted"/>
<evidence type="ECO:0000313" key="2">
    <source>
        <dbReference type="EMBL" id="MRD49797.1"/>
    </source>
</evidence>
<feature type="transmembrane region" description="Helical" evidence="1">
    <location>
        <begin position="38"/>
        <end position="59"/>
    </location>
</feature>
<organism evidence="2 3">
    <name type="scientific">Caenimonas koreensis DSM 17982</name>
    <dbReference type="NCBI Taxonomy" id="1121255"/>
    <lineage>
        <taxon>Bacteria</taxon>
        <taxon>Pseudomonadati</taxon>
        <taxon>Pseudomonadota</taxon>
        <taxon>Betaproteobacteria</taxon>
        <taxon>Burkholderiales</taxon>
        <taxon>Comamonadaceae</taxon>
        <taxon>Caenimonas</taxon>
    </lineage>
</organism>
<dbReference type="AlphaFoldDB" id="A0A844BEE8"/>
<reference evidence="2 3" key="1">
    <citation type="submission" date="2019-11" db="EMBL/GenBank/DDBJ databases">
        <title>Caenimonas koreensis gen. nov., sp. nov., isolated from activated sludge.</title>
        <authorList>
            <person name="Seung H.R."/>
        </authorList>
    </citation>
    <scope>NUCLEOTIDE SEQUENCE [LARGE SCALE GENOMIC DNA]</scope>
    <source>
        <strain evidence="2 3">EMB320</strain>
    </source>
</reference>
<evidence type="ECO:0000256" key="1">
    <source>
        <dbReference type="SAM" id="Phobius"/>
    </source>
</evidence>
<comment type="caution">
    <text evidence="2">The sequence shown here is derived from an EMBL/GenBank/DDBJ whole genome shotgun (WGS) entry which is preliminary data.</text>
</comment>
<protein>
    <submittedName>
        <fullName evidence="2">Uncharacterized protein</fullName>
    </submittedName>
</protein>
<feature type="transmembrane region" description="Helical" evidence="1">
    <location>
        <begin position="79"/>
        <end position="98"/>
    </location>
</feature>
<gene>
    <name evidence="2" type="ORF">GHT07_21215</name>
</gene>
<feature type="transmembrane region" description="Helical" evidence="1">
    <location>
        <begin position="6"/>
        <end position="26"/>
    </location>
</feature>
<dbReference type="RefSeq" id="WP_153587084.1">
    <property type="nucleotide sequence ID" value="NZ_WJBU01000038.1"/>
</dbReference>
<sequence length="111" mass="12732">MNLRTVFRTIWIVLVTTVLVVSMLGFDGKPNSDIAVFLVWLMIGLTAPAGLLVPLGHVALYEIYLLSVPTSYESLFFDWLAFCVLGYLQWFKLVPFVFERARQWRSRSSVN</sequence>
<dbReference type="EMBL" id="WJBU01000038">
    <property type="protein sequence ID" value="MRD49797.1"/>
    <property type="molecule type" value="Genomic_DNA"/>
</dbReference>
<keyword evidence="3" id="KW-1185">Reference proteome</keyword>
<accession>A0A844BEE8</accession>
<keyword evidence="1" id="KW-0812">Transmembrane</keyword>
<name>A0A844BEE8_9BURK</name>
<keyword evidence="1" id="KW-1133">Transmembrane helix</keyword>
<evidence type="ECO:0000313" key="3">
    <source>
        <dbReference type="Proteomes" id="UP000487350"/>
    </source>
</evidence>